<protein>
    <submittedName>
        <fullName evidence="2">L-beta-lysine 5,6-aminomutase beta subunit</fullName>
    </submittedName>
</protein>
<dbReference type="GO" id="GO:0046983">
    <property type="term" value="F:protein dimerization activity"/>
    <property type="evidence" value="ECO:0007669"/>
    <property type="project" value="InterPro"/>
</dbReference>
<feature type="domain" description="B12-binding" evidence="1">
    <location>
        <begin position="104"/>
        <end position="247"/>
    </location>
</feature>
<gene>
    <name evidence="2" type="ORF">CAP_0150</name>
</gene>
<dbReference type="SUPFAM" id="SSF52242">
    <property type="entry name" value="Cobalamin (vitamin B12)-binding domain"/>
    <property type="match status" value="1"/>
</dbReference>
<dbReference type="Pfam" id="PF16554">
    <property type="entry name" value="OAM_dimer"/>
    <property type="match status" value="1"/>
</dbReference>
<dbReference type="RefSeq" id="WP_081864643.1">
    <property type="nucleotide sequence ID" value="NZ_ASRX01000010.1"/>
</dbReference>
<evidence type="ECO:0000313" key="2">
    <source>
        <dbReference type="EMBL" id="EYF07397.1"/>
    </source>
</evidence>
<evidence type="ECO:0000259" key="1">
    <source>
        <dbReference type="PROSITE" id="PS51332"/>
    </source>
</evidence>
<dbReference type="Pfam" id="PF02310">
    <property type="entry name" value="B12-binding"/>
    <property type="match status" value="1"/>
</dbReference>
<dbReference type="STRING" id="1192034.CAP_0150"/>
<organism evidence="2 3">
    <name type="scientific">Chondromyces apiculatus DSM 436</name>
    <dbReference type="NCBI Taxonomy" id="1192034"/>
    <lineage>
        <taxon>Bacteria</taxon>
        <taxon>Pseudomonadati</taxon>
        <taxon>Myxococcota</taxon>
        <taxon>Polyangia</taxon>
        <taxon>Polyangiales</taxon>
        <taxon>Polyangiaceae</taxon>
        <taxon>Chondromyces</taxon>
    </lineage>
</organism>
<dbReference type="InterPro" id="IPR036843">
    <property type="entry name" value="KamE_N_sf"/>
</dbReference>
<reference evidence="2 3" key="1">
    <citation type="submission" date="2013-05" db="EMBL/GenBank/DDBJ databases">
        <title>Genome assembly of Chondromyces apiculatus DSM 436.</title>
        <authorList>
            <person name="Sharma G."/>
            <person name="Khatri I."/>
            <person name="Kaur C."/>
            <person name="Mayilraj S."/>
            <person name="Subramanian S."/>
        </authorList>
    </citation>
    <scope>NUCLEOTIDE SEQUENCE [LARGE SCALE GENOMIC DNA]</scope>
    <source>
        <strain evidence="2 3">DSM 436</strain>
    </source>
</reference>
<dbReference type="EMBL" id="ASRX01000010">
    <property type="protein sequence ID" value="EYF07397.1"/>
    <property type="molecule type" value="Genomic_DNA"/>
</dbReference>
<dbReference type="GO" id="GO:0046872">
    <property type="term" value="F:metal ion binding"/>
    <property type="evidence" value="ECO:0007669"/>
    <property type="project" value="InterPro"/>
</dbReference>
<dbReference type="AlphaFoldDB" id="A0A017TEP9"/>
<dbReference type="InterPro" id="IPR006158">
    <property type="entry name" value="Cobalamin-bd"/>
</dbReference>
<evidence type="ECO:0000313" key="3">
    <source>
        <dbReference type="Proteomes" id="UP000019678"/>
    </source>
</evidence>
<dbReference type="InterPro" id="IPR036724">
    <property type="entry name" value="Cobalamin-bd_sf"/>
</dbReference>
<sequence>MTEQRYLRAYGDRDGDGMVQMSFTLGILPGDRAREAAKRFAEAHGLRDPLVTAMEQVSREYTYFVVYGHSPHIVDMSDIHVEELAAQPLTREDVEAQGKKLGRKIVVVGACTGSDAHTVGIDAILNYKGFAGEKGLESYKCFDTHNLGAQVENEELCEKAKALGADAILVSQVITQRNCHKENSAALVEMVKAQGFRERVMLLLGGPRITHGLAVELGFDAGFGPGTKPNTVASYLMEHYVGRSYPAGSAGGAGGAGGAVAKGEP</sequence>
<dbReference type="OrthoDB" id="9782063at2"/>
<dbReference type="SUPFAM" id="SSF117778">
    <property type="entry name" value="D-lysine 5,6-aminomutase beta subunit KamE, N-terminal domain"/>
    <property type="match status" value="1"/>
</dbReference>
<dbReference type="eggNOG" id="COG2185">
    <property type="taxonomic scope" value="Bacteria"/>
</dbReference>
<dbReference type="Gene3D" id="3.30.30.60">
    <property type="entry name" value="D-lysine 5,6-aminomutase beta subunit KamE, N-terminal domain"/>
    <property type="match status" value="1"/>
</dbReference>
<keyword evidence="3" id="KW-1185">Reference proteome</keyword>
<name>A0A017TEP9_9BACT</name>
<dbReference type="PROSITE" id="PS51332">
    <property type="entry name" value="B12_BINDING"/>
    <property type="match status" value="1"/>
</dbReference>
<dbReference type="InterPro" id="IPR028991">
    <property type="entry name" value="KamE_N"/>
</dbReference>
<comment type="caution">
    <text evidence="2">The sequence shown here is derived from an EMBL/GenBank/DDBJ whole genome shotgun (WGS) entry which is preliminary data.</text>
</comment>
<accession>A0A017TEP9</accession>
<dbReference type="GO" id="GO:0031419">
    <property type="term" value="F:cobalamin binding"/>
    <property type="evidence" value="ECO:0007669"/>
    <property type="project" value="InterPro"/>
</dbReference>
<dbReference type="Gene3D" id="3.40.50.280">
    <property type="entry name" value="Cobalamin-binding domain"/>
    <property type="match status" value="1"/>
</dbReference>
<dbReference type="Proteomes" id="UP000019678">
    <property type="component" value="Unassembled WGS sequence"/>
</dbReference>
<proteinExistence type="predicted"/>